<dbReference type="Gene3D" id="3.20.20.110">
    <property type="entry name" value="Ribulose bisphosphate carboxylase, large subunit, C-terminal domain"/>
    <property type="match status" value="1"/>
</dbReference>
<dbReference type="GO" id="GO:0019509">
    <property type="term" value="P:L-methionine salvage from methylthioadenosine"/>
    <property type="evidence" value="ECO:0007669"/>
    <property type="project" value="InterPro"/>
</dbReference>
<keyword evidence="2" id="KW-0479">Metal-binding</keyword>
<evidence type="ECO:0000256" key="3">
    <source>
        <dbReference type="ARBA" id="ARBA00022842"/>
    </source>
</evidence>
<accession>A0A8J2YCS7</accession>
<dbReference type="InterPro" id="IPR017717">
    <property type="entry name" value="Diketo-Methiopentyl-P_enolase"/>
</dbReference>
<dbReference type="GO" id="GO:0016984">
    <property type="term" value="F:ribulose-bisphosphate carboxylase activity"/>
    <property type="evidence" value="ECO:0007669"/>
    <property type="project" value="InterPro"/>
</dbReference>
<dbReference type="InterPro" id="IPR036376">
    <property type="entry name" value="RuBisCO_lsu_C_sf"/>
</dbReference>
<dbReference type="PANTHER" id="PTHR42704">
    <property type="entry name" value="RIBULOSE BISPHOSPHATE CARBOXYLASE"/>
    <property type="match status" value="1"/>
</dbReference>
<protein>
    <submittedName>
        <fullName evidence="9">2,3-diketo-5-methylthiopentyl-1-phosphate enolase</fullName>
    </submittedName>
</protein>
<reference evidence="9" key="2">
    <citation type="submission" date="2020-09" db="EMBL/GenBank/DDBJ databases">
        <authorList>
            <person name="Sun Q."/>
            <person name="Zhou Y."/>
        </authorList>
    </citation>
    <scope>NUCLEOTIDE SEQUENCE</scope>
    <source>
        <strain evidence="9">CGMCC 1.15179</strain>
    </source>
</reference>
<feature type="domain" description="Ribulose bisphosphate carboxylase large subunit ferrodoxin-like N-terminal" evidence="8">
    <location>
        <begin position="6"/>
        <end position="113"/>
    </location>
</feature>
<dbReference type="Pfam" id="PF02788">
    <property type="entry name" value="RuBisCO_large_N"/>
    <property type="match status" value="1"/>
</dbReference>
<proteinExistence type="inferred from homology"/>
<dbReference type="InterPro" id="IPR033966">
    <property type="entry name" value="RuBisCO"/>
</dbReference>
<evidence type="ECO:0000313" key="9">
    <source>
        <dbReference type="EMBL" id="GGE04351.1"/>
    </source>
</evidence>
<dbReference type="PANTHER" id="PTHR42704:SF17">
    <property type="entry name" value="RIBULOSE BISPHOSPHATE CARBOXYLASE LARGE CHAIN"/>
    <property type="match status" value="1"/>
</dbReference>
<dbReference type="RefSeq" id="WP_188646034.1">
    <property type="nucleotide sequence ID" value="NZ_BMHQ01000001.1"/>
</dbReference>
<dbReference type="AlphaFoldDB" id="A0A8J2YCS7"/>
<dbReference type="EMBL" id="BMHQ01000001">
    <property type="protein sequence ID" value="GGE04351.1"/>
    <property type="molecule type" value="Genomic_DNA"/>
</dbReference>
<dbReference type="NCBIfam" id="NF007095">
    <property type="entry name" value="PRK09549.1"/>
    <property type="match status" value="1"/>
</dbReference>
<dbReference type="GO" id="GO:0000287">
    <property type="term" value="F:magnesium ion binding"/>
    <property type="evidence" value="ECO:0007669"/>
    <property type="project" value="InterPro"/>
</dbReference>
<evidence type="ECO:0000313" key="10">
    <source>
        <dbReference type="Proteomes" id="UP000625210"/>
    </source>
</evidence>
<organism evidence="9 10">
    <name type="scientific">Marinithermofilum abyssi</name>
    <dbReference type="NCBI Taxonomy" id="1571185"/>
    <lineage>
        <taxon>Bacteria</taxon>
        <taxon>Bacillati</taxon>
        <taxon>Bacillota</taxon>
        <taxon>Bacilli</taxon>
        <taxon>Bacillales</taxon>
        <taxon>Thermoactinomycetaceae</taxon>
        <taxon>Marinithermofilum</taxon>
    </lineage>
</organism>
<reference evidence="9" key="1">
    <citation type="journal article" date="2014" name="Int. J. Syst. Evol. Microbiol.">
        <title>Complete genome sequence of Corynebacterium casei LMG S-19264T (=DSM 44701T), isolated from a smear-ripened cheese.</title>
        <authorList>
            <consortium name="US DOE Joint Genome Institute (JGI-PGF)"/>
            <person name="Walter F."/>
            <person name="Albersmeier A."/>
            <person name="Kalinowski J."/>
            <person name="Ruckert C."/>
        </authorList>
    </citation>
    <scope>NUCLEOTIDE SEQUENCE</scope>
    <source>
        <strain evidence="9">CGMCC 1.15179</strain>
    </source>
</reference>
<feature type="domain" description="Ribulose bisphosphate carboxylase large subunit C-terminal" evidence="7">
    <location>
        <begin position="124"/>
        <end position="403"/>
    </location>
</feature>
<keyword evidence="10" id="KW-1185">Reference proteome</keyword>
<keyword evidence="1" id="KW-0028">Amino-acid biosynthesis</keyword>
<dbReference type="InterPro" id="IPR000685">
    <property type="entry name" value="RuBisCO_lsu_C"/>
</dbReference>
<dbReference type="InterPro" id="IPR017443">
    <property type="entry name" value="RuBisCO_lsu_fd_N"/>
</dbReference>
<keyword evidence="5" id="KW-0413">Isomerase</keyword>
<comment type="caution">
    <text evidence="9">The sequence shown here is derived from an EMBL/GenBank/DDBJ whole genome shotgun (WGS) entry which is preliminary data.</text>
</comment>
<dbReference type="SUPFAM" id="SSF54966">
    <property type="entry name" value="RuBisCO, large subunit, small (N-terminal) domain"/>
    <property type="match status" value="1"/>
</dbReference>
<dbReference type="Pfam" id="PF00016">
    <property type="entry name" value="RuBisCO_large"/>
    <property type="match status" value="1"/>
</dbReference>
<sequence length="408" mass="43614">MAADANFIVTTYRVEGATDLEKKAKSIAVGLTVGTWTELPADKQKTMAPHLGQVVDVKELPPAADGTPRGEITVGYPVINVLPDIPALLTTVFGKLSMDGSIKLVDVDLPEAFEAQLPGPRFGVEGVRERLGVEGRPLLMSIFKQCIGMSLEELKEAYQAQIDGGVDLVKDDEIFFADEQAPAVERVKTFAALNREREEQTGVKTLYAVNLTGPVDQLVDRARRLVEAGASCLLLNVLPYGFDILHRLAAHPEISVPIMAHPAFAGAVYSSPNHGLSAPLLLGKLMRWAGADMVLYPSPYGSVAMPREEALGVAEHLRSEQPHHRRALPGPAAGIHPGLVPVLYRDFGTDVLVNAGGGIHGHPQGSTAGGKAFIAAIDAVTEGRSLEEAAADHPELRTAIEKWGVLVH</sequence>
<dbReference type="SUPFAM" id="SSF51649">
    <property type="entry name" value="RuBisCo, C-terminal domain"/>
    <property type="match status" value="1"/>
</dbReference>
<keyword evidence="4" id="KW-0486">Methionine biosynthesis</keyword>
<evidence type="ECO:0000259" key="7">
    <source>
        <dbReference type="Pfam" id="PF00016"/>
    </source>
</evidence>
<dbReference type="GO" id="GO:0015977">
    <property type="term" value="P:carbon fixation"/>
    <property type="evidence" value="ECO:0007669"/>
    <property type="project" value="InterPro"/>
</dbReference>
<dbReference type="InterPro" id="IPR036422">
    <property type="entry name" value="RuBisCO_lsu_N_sf"/>
</dbReference>
<gene>
    <name evidence="9" type="primary">mtnW</name>
    <name evidence="9" type="ORF">GCM10011571_01670</name>
</gene>
<evidence type="ECO:0000256" key="5">
    <source>
        <dbReference type="ARBA" id="ARBA00023235"/>
    </source>
</evidence>
<dbReference type="Proteomes" id="UP000625210">
    <property type="component" value="Unassembled WGS sequence"/>
</dbReference>
<dbReference type="SFLD" id="SFLDG00301">
    <property type="entry name" value="RuBisCO-like_proteins"/>
    <property type="match status" value="1"/>
</dbReference>
<comment type="similarity">
    <text evidence="6">Belongs to the RuBisCO large chain family.</text>
</comment>
<dbReference type="GO" id="GO:0043715">
    <property type="term" value="F:2,3-diketo-5-methylthiopentyl-1-phosphate enolase activity"/>
    <property type="evidence" value="ECO:0007669"/>
    <property type="project" value="InterPro"/>
</dbReference>
<evidence type="ECO:0000259" key="8">
    <source>
        <dbReference type="Pfam" id="PF02788"/>
    </source>
</evidence>
<dbReference type="SFLD" id="SFLDS00014">
    <property type="entry name" value="RuBisCO"/>
    <property type="match status" value="1"/>
</dbReference>
<evidence type="ECO:0000256" key="6">
    <source>
        <dbReference type="RuleBase" id="RU003834"/>
    </source>
</evidence>
<keyword evidence="3" id="KW-0460">Magnesium</keyword>
<evidence type="ECO:0000256" key="2">
    <source>
        <dbReference type="ARBA" id="ARBA00022723"/>
    </source>
</evidence>
<dbReference type="SFLD" id="SFLDF00157">
    <property type="entry name" value="2_3-diketo-5-methylthiopentyl"/>
    <property type="match status" value="1"/>
</dbReference>
<evidence type="ECO:0000256" key="4">
    <source>
        <dbReference type="ARBA" id="ARBA00023167"/>
    </source>
</evidence>
<evidence type="ECO:0000256" key="1">
    <source>
        <dbReference type="ARBA" id="ARBA00022605"/>
    </source>
</evidence>
<name>A0A8J2YCS7_9BACL</name>
<dbReference type="Gene3D" id="3.30.70.150">
    <property type="entry name" value="RuBisCO large subunit, N-terminal domain"/>
    <property type="match status" value="1"/>
</dbReference>